<evidence type="ECO:0000256" key="10">
    <source>
        <dbReference type="ARBA" id="ARBA00023235"/>
    </source>
</evidence>
<evidence type="ECO:0000256" key="5">
    <source>
        <dbReference type="ARBA" id="ARBA00022806"/>
    </source>
</evidence>
<dbReference type="GO" id="GO:0008408">
    <property type="term" value="F:3'-5' exonuclease activity"/>
    <property type="evidence" value="ECO:0007669"/>
    <property type="project" value="UniProtKB-UniRule"/>
</dbReference>
<protein>
    <recommendedName>
        <fullName evidence="13">ATP-dependent helicase/nuclease subunit A</fullName>
        <ecNumber evidence="13">3.1.-.-</ecNumber>
        <ecNumber evidence="13">5.6.2.4</ecNumber>
    </recommendedName>
    <alternativeName>
        <fullName evidence="13">ATP-dependent helicase/nuclease AddA</fullName>
    </alternativeName>
    <alternativeName>
        <fullName evidence="13">DNA 3'-5' helicase AddA</fullName>
    </alternativeName>
</protein>
<gene>
    <name evidence="13 17" type="primary">addA</name>
    <name evidence="17" type="ORF">AN619_19640</name>
</gene>
<evidence type="ECO:0000256" key="14">
    <source>
        <dbReference type="PROSITE-ProRule" id="PRU00560"/>
    </source>
</evidence>
<evidence type="ECO:0000313" key="17">
    <source>
        <dbReference type="EMBL" id="KXG74994.1"/>
    </source>
</evidence>
<dbReference type="SUPFAM" id="SSF52980">
    <property type="entry name" value="Restriction endonuclease-like"/>
    <property type="match status" value="1"/>
</dbReference>
<dbReference type="GO" id="GO:0043138">
    <property type="term" value="F:3'-5' DNA helicase activity"/>
    <property type="evidence" value="ECO:0007669"/>
    <property type="project" value="UniProtKB-UniRule"/>
</dbReference>
<sequence length="1194" mass="139284">MVRWTNDQRDAIDARGNNLLVAAAAGSGKTAVLVERIIQLIIKDKIDIDRMLIVTFTNAAAGEMRERIGAALLQEMEKKNENETHLRRQMNLLSRASISTLHSFCIDVVRKYFHLIHIDPNFRIGDGTETAIMKMESVEELFEQEYGKADERFYGLIERFGASKHDLPLQELVLRLYEFIQSQSYPLKWLREKIEDFHMDLPQFEGSLWHRTIADQIEIELLGAKEFFLQAKAICEKPGGPEGYREAIADDLLLTEELLASIKTGIANFYPRLRDVNHKRLGRVSKDVRESLKEEVKDLRERGKDILKGIQENILSKSPEDYIKDLNGLYPYMDYLLHLVSSFDALYKEKKMEKGILDFHDLEHYALEILEHEEAAREYQKKFEYIFVDEYQDSNIVQETILNFIKKDNNLFLVGDVKQSIYRFRLADPSLFIEKYERFENHEAARNRRIDLSQNFRSREQIIDGTNFIFRHIMSKGFGEINYDERAYLYKGADVQPLEDPAVELYLLEKDTRPEGMEGAMEELEEMEDVEIEARVVAKRIKELIHTRIYDPRIQGYRQVDYRDMVILLRTTKNWAQGFLQTFMTEGIPAYADVNSGYFEAVEVNIFMNLLKLIDNKRQDIPLLSVMRSPIGGFTTEELIQIRIRSREKTYYEAIQNYIANASDPLKDKLQKFMEKLSIWQEESRYIHVDEFIWKLLIDTGYYYYVGSMPGGIQRQANLRVFFDRARQFQKTSIKGLFHFIQFIEKLQNSSGDMGTAKILGENDNVVRIMSIHKSKGLEFPIVFVAGMGKQFNLTDMNAPVLFHKELGIGPKYVDPDLRYYADTIAKIAMKNRIKLETLSEEMRILYVAFTRPKDKLILVGSARNMQNAAKGWTKTITPFHLSKAKSYLDWICPVLLRHKDGEALRNLAHGHWKEEQLLEDPSVWRITIFDRYDIRKAEEEKQIQKKEFQDMLQNFRMEAASDLGEIIEKRLHWAYPHSIAPKIPSKLSVSEIKKLSAKGLEPMEMNIPSLTRMPKFMEGKKQFSGIEKGIIVHFVMQHLDLRRVKDLEEIAIQIEEMVEKELLKREEAEAVDISKILKFFHTSIGQRIVRAARVYREIPFNYVKKAFEVIPGLEGCEENLLIQGVIDCYFEEEDGIVLVDYKTDSVGLGETEGLIEQYRVQIDLYKEALEAILSKKVKEAYLYLFHLDKEVKL</sequence>
<evidence type="ECO:0000256" key="3">
    <source>
        <dbReference type="ARBA" id="ARBA00022763"/>
    </source>
</evidence>
<dbReference type="STRING" id="520762.AN619_19640"/>
<keyword evidence="6 13" id="KW-0269">Exonuclease</keyword>
<dbReference type="InterPro" id="IPR027417">
    <property type="entry name" value="P-loop_NTPase"/>
</dbReference>
<comment type="caution">
    <text evidence="17">The sequence shown here is derived from an EMBL/GenBank/DDBJ whole genome shotgun (WGS) entry which is preliminary data.</text>
</comment>
<dbReference type="OrthoDB" id="9810135at2"/>
<dbReference type="GO" id="GO:0003690">
    <property type="term" value="F:double-stranded DNA binding"/>
    <property type="evidence" value="ECO:0007669"/>
    <property type="project" value="UniProtKB-UniRule"/>
</dbReference>
<dbReference type="GO" id="GO:0005829">
    <property type="term" value="C:cytosol"/>
    <property type="evidence" value="ECO:0007669"/>
    <property type="project" value="TreeGrafter"/>
</dbReference>
<evidence type="ECO:0000256" key="7">
    <source>
        <dbReference type="ARBA" id="ARBA00022840"/>
    </source>
</evidence>
<dbReference type="Gene3D" id="3.40.50.300">
    <property type="entry name" value="P-loop containing nucleotide triphosphate hydrolases"/>
    <property type="match status" value="4"/>
</dbReference>
<comment type="function">
    <text evidence="13">The heterodimer acts as both an ATP-dependent DNA helicase and an ATP-dependent, dual-direction single-stranded exonuclease. Recognizes the chi site generating a DNA molecule suitable for the initiation of homologous recombination. The AddA nuclease domain is required for chi fragment generation; this subunit has the helicase and 3' -&gt; 5' nuclease activities.</text>
</comment>
<evidence type="ECO:0000256" key="11">
    <source>
        <dbReference type="ARBA" id="ARBA00034617"/>
    </source>
</evidence>
<dbReference type="PROSITE" id="PS51217">
    <property type="entry name" value="UVRD_HELICASE_CTER"/>
    <property type="match status" value="1"/>
</dbReference>
<dbReference type="Gene3D" id="3.90.320.10">
    <property type="match status" value="1"/>
</dbReference>
<dbReference type="PANTHER" id="PTHR11070">
    <property type="entry name" value="UVRD / RECB / PCRA DNA HELICASE FAMILY MEMBER"/>
    <property type="match status" value="1"/>
</dbReference>
<feature type="domain" description="UvrD-like helicase C-terminal" evidence="16">
    <location>
        <begin position="491"/>
        <end position="777"/>
    </location>
</feature>
<keyword evidence="3 13" id="KW-0227">DNA damage</keyword>
<comment type="catalytic activity">
    <reaction evidence="12 13">
        <text>ATP + H2O = ADP + phosphate + H(+)</text>
        <dbReference type="Rhea" id="RHEA:13065"/>
        <dbReference type="ChEBI" id="CHEBI:15377"/>
        <dbReference type="ChEBI" id="CHEBI:15378"/>
        <dbReference type="ChEBI" id="CHEBI:30616"/>
        <dbReference type="ChEBI" id="CHEBI:43474"/>
        <dbReference type="ChEBI" id="CHEBI:456216"/>
        <dbReference type="EC" id="5.6.2.4"/>
    </reaction>
</comment>
<keyword evidence="2 13" id="KW-0547">Nucleotide-binding</keyword>
<keyword evidence="9 13" id="KW-0234">DNA repair</keyword>
<dbReference type="PANTHER" id="PTHR11070:SF48">
    <property type="entry name" value="ATP-DEPENDENT HELICASE_NUCLEASE SUBUNIT A"/>
    <property type="match status" value="1"/>
</dbReference>
<comment type="catalytic activity">
    <reaction evidence="11 13">
        <text>Couples ATP hydrolysis with the unwinding of duplex DNA by translocating in the 3'-5' direction.</text>
        <dbReference type="EC" id="5.6.2.4"/>
    </reaction>
</comment>
<dbReference type="Pfam" id="PF13361">
    <property type="entry name" value="UvrD_C"/>
    <property type="match status" value="1"/>
</dbReference>
<dbReference type="EC" id="3.1.-.-" evidence="13"/>
<dbReference type="InterPro" id="IPR038726">
    <property type="entry name" value="PDDEXK_AddAB-type"/>
</dbReference>
<evidence type="ECO:0000256" key="12">
    <source>
        <dbReference type="ARBA" id="ARBA00048988"/>
    </source>
</evidence>
<dbReference type="GO" id="GO:0000724">
    <property type="term" value="P:double-strand break repair via homologous recombination"/>
    <property type="evidence" value="ECO:0007669"/>
    <property type="project" value="UniProtKB-UniRule"/>
</dbReference>
<dbReference type="InterPro" id="IPR014016">
    <property type="entry name" value="UvrD-like_ATP-bd"/>
</dbReference>
<evidence type="ECO:0000256" key="2">
    <source>
        <dbReference type="ARBA" id="ARBA00022741"/>
    </source>
</evidence>
<keyword evidence="4 13" id="KW-0378">Hydrolase</keyword>
<dbReference type="InterPro" id="IPR000212">
    <property type="entry name" value="DNA_helicase_UvrD/REP"/>
</dbReference>
<dbReference type="EMBL" id="LOEE01000042">
    <property type="protein sequence ID" value="KXG74994.1"/>
    <property type="molecule type" value="Genomic_DNA"/>
</dbReference>
<dbReference type="PROSITE" id="PS51198">
    <property type="entry name" value="UVRD_HELICASE_ATP_BIND"/>
    <property type="match status" value="1"/>
</dbReference>
<dbReference type="InterPro" id="IPR014017">
    <property type="entry name" value="DNA_helicase_UvrD-like_C"/>
</dbReference>
<dbReference type="Pfam" id="PF00580">
    <property type="entry name" value="UvrD-helicase"/>
    <property type="match status" value="1"/>
</dbReference>
<proteinExistence type="inferred from homology"/>
<keyword evidence="7 13" id="KW-0067">ATP-binding</keyword>
<evidence type="ECO:0000256" key="13">
    <source>
        <dbReference type="HAMAP-Rule" id="MF_01451"/>
    </source>
</evidence>
<dbReference type="PATRIC" id="fig|520762.4.peg.2164"/>
<evidence type="ECO:0000256" key="1">
    <source>
        <dbReference type="ARBA" id="ARBA00022722"/>
    </source>
</evidence>
<dbReference type="CDD" id="cd17932">
    <property type="entry name" value="DEXQc_UvrD"/>
    <property type="match status" value="2"/>
</dbReference>
<accession>A0A140L369</accession>
<dbReference type="Proteomes" id="UP000070456">
    <property type="component" value="Unassembled WGS sequence"/>
</dbReference>
<dbReference type="GO" id="GO:0033202">
    <property type="term" value="C:DNA helicase complex"/>
    <property type="evidence" value="ECO:0007669"/>
    <property type="project" value="TreeGrafter"/>
</dbReference>
<dbReference type="EC" id="5.6.2.4" evidence="13"/>
<dbReference type="GO" id="GO:0005524">
    <property type="term" value="F:ATP binding"/>
    <property type="evidence" value="ECO:0007669"/>
    <property type="project" value="UniProtKB-UniRule"/>
</dbReference>
<comment type="cofactor">
    <cofactor evidence="13">
        <name>Mg(2+)</name>
        <dbReference type="ChEBI" id="CHEBI:18420"/>
    </cofactor>
</comment>
<keyword evidence="5 13" id="KW-0347">Helicase</keyword>
<dbReference type="HAMAP" id="MF_01451">
    <property type="entry name" value="AddA"/>
    <property type="match status" value="1"/>
</dbReference>
<organism evidence="17 18">
    <name type="scientific">Thermotalea metallivorans</name>
    <dbReference type="NCBI Taxonomy" id="520762"/>
    <lineage>
        <taxon>Bacteria</taxon>
        <taxon>Bacillati</taxon>
        <taxon>Bacillota</taxon>
        <taxon>Clostridia</taxon>
        <taxon>Peptostreptococcales</taxon>
        <taxon>Thermotaleaceae</taxon>
        <taxon>Thermotalea</taxon>
    </lineage>
</organism>
<dbReference type="InterPro" id="IPR014152">
    <property type="entry name" value="AddA"/>
</dbReference>
<dbReference type="NCBIfam" id="TIGR02785">
    <property type="entry name" value="addA_Gpos"/>
    <property type="match status" value="1"/>
</dbReference>
<comment type="subunit">
    <text evidence="13">Heterodimer of AddA and AddB/RexB.</text>
</comment>
<keyword evidence="8 13" id="KW-0238">DNA-binding</keyword>
<keyword evidence="10 13" id="KW-0413">Isomerase</keyword>
<dbReference type="FunFam" id="3.40.50.300:FF:001236">
    <property type="entry name" value="ATP-dependent helicase/nuclease subunit A"/>
    <property type="match status" value="1"/>
</dbReference>
<feature type="domain" description="UvrD-like helicase ATP-binding" evidence="15">
    <location>
        <begin position="2"/>
        <end position="459"/>
    </location>
</feature>
<dbReference type="InterPro" id="IPR011604">
    <property type="entry name" value="PDDEXK-like_dom_sf"/>
</dbReference>
<dbReference type="GO" id="GO:0016887">
    <property type="term" value="F:ATP hydrolysis activity"/>
    <property type="evidence" value="ECO:0007669"/>
    <property type="project" value="RHEA"/>
</dbReference>
<dbReference type="SUPFAM" id="SSF52540">
    <property type="entry name" value="P-loop containing nucleoside triphosphate hydrolases"/>
    <property type="match status" value="1"/>
</dbReference>
<reference evidence="17 18" key="1">
    <citation type="submission" date="2015-12" db="EMBL/GenBank/DDBJ databases">
        <title>Draft genome sequence of the thermoanaerobe Thermotalea metallivorans, an isolate from the runoff channel of the Great Artesian Basin, Australia.</title>
        <authorList>
            <person name="Patel B.K."/>
        </authorList>
    </citation>
    <scope>NUCLEOTIDE SEQUENCE [LARGE SCALE GENOMIC DNA]</scope>
    <source>
        <strain evidence="17 18">B2-1</strain>
    </source>
</reference>
<feature type="binding site" evidence="14">
    <location>
        <begin position="23"/>
        <end position="30"/>
    </location>
    <ligand>
        <name>ATP</name>
        <dbReference type="ChEBI" id="CHEBI:30616"/>
    </ligand>
</feature>
<evidence type="ECO:0000256" key="9">
    <source>
        <dbReference type="ARBA" id="ARBA00023204"/>
    </source>
</evidence>
<evidence type="ECO:0000313" key="18">
    <source>
        <dbReference type="Proteomes" id="UP000070456"/>
    </source>
</evidence>
<keyword evidence="18" id="KW-1185">Reference proteome</keyword>
<evidence type="ECO:0000256" key="6">
    <source>
        <dbReference type="ARBA" id="ARBA00022839"/>
    </source>
</evidence>
<comment type="similarity">
    <text evidence="13">Belongs to the helicase family. AddA subfamily.</text>
</comment>
<dbReference type="AlphaFoldDB" id="A0A140L369"/>
<dbReference type="Pfam" id="PF12705">
    <property type="entry name" value="PDDEXK_1"/>
    <property type="match status" value="1"/>
</dbReference>
<evidence type="ECO:0000259" key="15">
    <source>
        <dbReference type="PROSITE" id="PS51198"/>
    </source>
</evidence>
<name>A0A140L369_9FIRM</name>
<evidence type="ECO:0000259" key="16">
    <source>
        <dbReference type="PROSITE" id="PS51217"/>
    </source>
</evidence>
<dbReference type="InterPro" id="IPR011335">
    <property type="entry name" value="Restrct_endonuc-II-like"/>
</dbReference>
<keyword evidence="1 13" id="KW-0540">Nuclease</keyword>
<dbReference type="RefSeq" id="WP_068556510.1">
    <property type="nucleotide sequence ID" value="NZ_LOEE01000042.1"/>
</dbReference>
<evidence type="ECO:0000256" key="8">
    <source>
        <dbReference type="ARBA" id="ARBA00023125"/>
    </source>
</evidence>
<evidence type="ECO:0000256" key="4">
    <source>
        <dbReference type="ARBA" id="ARBA00022801"/>
    </source>
</evidence>